<keyword evidence="4" id="KW-1185">Reference proteome</keyword>
<dbReference type="GO" id="GO:0061522">
    <property type="term" value="F:1,4-dihydroxy-2-naphthoyl-CoA thioesterase activity"/>
    <property type="evidence" value="ECO:0007669"/>
    <property type="project" value="UniProtKB-EC"/>
</dbReference>
<evidence type="ECO:0000256" key="1">
    <source>
        <dbReference type="ARBA" id="ARBA00022801"/>
    </source>
</evidence>
<dbReference type="EMBL" id="JADWDC010000015">
    <property type="protein sequence ID" value="MCC0176985.1"/>
    <property type="molecule type" value="Genomic_DNA"/>
</dbReference>
<name>A0A964BPF6_9CYAN</name>
<feature type="active site" evidence="2">
    <location>
        <position position="15"/>
    </location>
</feature>
<dbReference type="CDD" id="cd00586">
    <property type="entry name" value="4HBT"/>
    <property type="match status" value="1"/>
</dbReference>
<dbReference type="InterPro" id="IPR022829">
    <property type="entry name" value="DHNA_CoA_hydrolase"/>
</dbReference>
<dbReference type="HAMAP" id="MF_02101">
    <property type="entry name" value="DHNA_CoA_hydrolase"/>
    <property type="match status" value="1"/>
</dbReference>
<dbReference type="Proteomes" id="UP000729733">
    <property type="component" value="Unassembled WGS sequence"/>
</dbReference>
<keyword evidence="1 2" id="KW-0378">Hydrolase</keyword>
<comment type="caution">
    <text evidence="3">The sequence shown here is derived from an EMBL/GenBank/DDBJ whole genome shotgun (WGS) entry which is preliminary data.</text>
</comment>
<dbReference type="SUPFAM" id="SSF54637">
    <property type="entry name" value="Thioesterase/thiol ester dehydrase-isomerase"/>
    <property type="match status" value="1"/>
</dbReference>
<evidence type="ECO:0000313" key="3">
    <source>
        <dbReference type="EMBL" id="MCC0176985.1"/>
    </source>
</evidence>
<dbReference type="GO" id="GO:0042372">
    <property type="term" value="P:phylloquinone biosynthetic process"/>
    <property type="evidence" value="ECO:0007669"/>
    <property type="project" value="UniProtKB-UniRule"/>
</dbReference>
<accession>A0A964BPF6</accession>
<comment type="function">
    <text evidence="2">Catalyzes the hydrolysis of 1,4-dihydroxy-2-naphthoyl-CoA (DHNA-CoA) to 1,4-dihydroxy-2-naphthoate (DHNA), a reaction involved in phylloquinone (vitamin K1) biosynthesis.</text>
</comment>
<gene>
    <name evidence="3" type="ORF">I4641_08345</name>
</gene>
<dbReference type="Gene3D" id="3.10.129.10">
    <property type="entry name" value="Hotdog Thioesterase"/>
    <property type="match status" value="1"/>
</dbReference>
<organism evidence="3 4">
    <name type="scientific">Waterburya agarophytonicola KI4</name>
    <dbReference type="NCBI Taxonomy" id="2874699"/>
    <lineage>
        <taxon>Bacteria</taxon>
        <taxon>Bacillati</taxon>
        <taxon>Cyanobacteriota</taxon>
        <taxon>Cyanophyceae</taxon>
        <taxon>Pleurocapsales</taxon>
        <taxon>Hyellaceae</taxon>
        <taxon>Waterburya</taxon>
        <taxon>Waterburya agarophytonicola</taxon>
    </lineage>
</organism>
<comment type="pathway">
    <text evidence="2">Cofactor biosynthesis; phylloquinone biosynthesis.</text>
</comment>
<dbReference type="Pfam" id="PF13279">
    <property type="entry name" value="4HBT_2"/>
    <property type="match status" value="1"/>
</dbReference>
<evidence type="ECO:0000313" key="4">
    <source>
        <dbReference type="Proteomes" id="UP000729733"/>
    </source>
</evidence>
<dbReference type="RefSeq" id="WP_229640022.1">
    <property type="nucleotide sequence ID" value="NZ_JADWDC010000015.1"/>
</dbReference>
<protein>
    <recommendedName>
        <fullName evidence="2">1,4-dihydroxy-2-naphthoyl-CoA hydrolase</fullName>
        <shortName evidence="2">DHNA-CoA hydrolase</shortName>
        <ecNumber evidence="2">3.1.2.28</ecNumber>
    </recommendedName>
    <alternativeName>
        <fullName evidence="2">DHNA-CoA thioesterase</fullName>
    </alternativeName>
</protein>
<comment type="catalytic activity">
    <reaction evidence="2">
        <text>1,4-dihydroxy-2-naphthoyl-CoA + H2O = 1,4-dihydroxy-2-naphthoate + CoA + H(+)</text>
        <dbReference type="Rhea" id="RHEA:26309"/>
        <dbReference type="ChEBI" id="CHEBI:11173"/>
        <dbReference type="ChEBI" id="CHEBI:15377"/>
        <dbReference type="ChEBI" id="CHEBI:15378"/>
        <dbReference type="ChEBI" id="CHEBI:57287"/>
        <dbReference type="ChEBI" id="CHEBI:58897"/>
        <dbReference type="EC" id="3.1.2.28"/>
    </reaction>
</comment>
<comment type="pathway">
    <text evidence="2">Quinol/quinone metabolism; 1,4-dihydroxy-2-naphthoate biosynthesis; 1,4-dihydroxy-2-naphthoate from chorismate: step 7/7.</text>
</comment>
<proteinExistence type="inferred from homology"/>
<sequence>MPFQYSRRIYLADTDAAGVIYFAKGMEICHEAYEESLASSRINLKQIIEEKKIALPIVRGEIDFLRPLFCGDRITINLTTKLINSREFAVNYQIFHVANSDKILVKAKTNHVSIDPAKRIRIDLPTAILNWLEAYEIEN</sequence>
<reference evidence="3" key="1">
    <citation type="journal article" date="2021" name="Antonie Van Leeuwenhoek">
        <title>Draft genome and description of Waterburya agarophytonicola gen. nov. sp. nov. (Pleurocapsales, Cyanobacteria): a seaweed symbiont.</title>
        <authorList>
            <person name="Bonthond G."/>
            <person name="Shalygin S."/>
            <person name="Bayer T."/>
            <person name="Weinberger F."/>
        </authorList>
    </citation>
    <scope>NUCLEOTIDE SEQUENCE</scope>
    <source>
        <strain evidence="3">KI4</strain>
    </source>
</reference>
<dbReference type="InterPro" id="IPR029069">
    <property type="entry name" value="HotDog_dom_sf"/>
</dbReference>
<evidence type="ECO:0000256" key="2">
    <source>
        <dbReference type="HAMAP-Rule" id="MF_02101"/>
    </source>
</evidence>
<comment type="similarity">
    <text evidence="2">Belongs to the 4-hydroxybenzoyl-CoA thioesterase family. DHNA-CoA hydrolase subfamily.</text>
</comment>
<dbReference type="AlphaFoldDB" id="A0A964BPF6"/>
<dbReference type="EC" id="3.1.2.28" evidence="2"/>